<organism evidence="1 2">
    <name type="scientific">Clunio marinus</name>
    <dbReference type="NCBI Taxonomy" id="568069"/>
    <lineage>
        <taxon>Eukaryota</taxon>
        <taxon>Metazoa</taxon>
        <taxon>Ecdysozoa</taxon>
        <taxon>Arthropoda</taxon>
        <taxon>Hexapoda</taxon>
        <taxon>Insecta</taxon>
        <taxon>Pterygota</taxon>
        <taxon>Neoptera</taxon>
        <taxon>Endopterygota</taxon>
        <taxon>Diptera</taxon>
        <taxon>Nematocera</taxon>
        <taxon>Chironomoidea</taxon>
        <taxon>Chironomidae</taxon>
        <taxon>Clunio</taxon>
    </lineage>
</organism>
<keyword evidence="2" id="KW-1185">Reference proteome</keyword>
<evidence type="ECO:0000313" key="2">
    <source>
        <dbReference type="Proteomes" id="UP000183832"/>
    </source>
</evidence>
<name>A0A1J1J879_9DIPT</name>
<accession>A0A1J1J879</accession>
<dbReference type="Proteomes" id="UP000183832">
    <property type="component" value="Unassembled WGS sequence"/>
</dbReference>
<evidence type="ECO:0000313" key="1">
    <source>
        <dbReference type="EMBL" id="CRL07113.1"/>
    </source>
</evidence>
<gene>
    <name evidence="1" type="ORF">CLUMA_CG020110</name>
</gene>
<sequence>MIFDSRLQKVLSRYYNQQTLKQLVNLSNCYFQCSIQSPQSSYQLQLEVDVYQL</sequence>
<dbReference type="AlphaFoldDB" id="A0A1J1J879"/>
<proteinExistence type="predicted"/>
<reference evidence="1 2" key="1">
    <citation type="submission" date="2015-04" db="EMBL/GenBank/DDBJ databases">
        <authorList>
            <person name="Syromyatnikov M.Y."/>
            <person name="Popov V.N."/>
        </authorList>
    </citation>
    <scope>NUCLEOTIDE SEQUENCE [LARGE SCALE GENOMIC DNA]</scope>
</reference>
<dbReference type="EMBL" id="CVRI01000070">
    <property type="protein sequence ID" value="CRL07113.1"/>
    <property type="molecule type" value="Genomic_DNA"/>
</dbReference>
<protein>
    <submittedName>
        <fullName evidence="1">CLUMA_CG020110, isoform A</fullName>
    </submittedName>
</protein>